<dbReference type="EMBL" id="CAXAMN010022439">
    <property type="protein sequence ID" value="CAK9069364.1"/>
    <property type="molecule type" value="Genomic_DNA"/>
</dbReference>
<name>A0ABP0P2Q4_9DINO</name>
<protein>
    <submittedName>
        <fullName evidence="3">Uncharacterized protein</fullName>
    </submittedName>
</protein>
<keyword evidence="2" id="KW-0677">Repeat</keyword>
<keyword evidence="1" id="KW-0880">Kelch repeat</keyword>
<dbReference type="PANTHER" id="PTHR46344">
    <property type="entry name" value="OS02G0202900 PROTEIN"/>
    <property type="match status" value="1"/>
</dbReference>
<evidence type="ECO:0000313" key="3">
    <source>
        <dbReference type="EMBL" id="CAK9069364.1"/>
    </source>
</evidence>
<dbReference type="InterPro" id="IPR006652">
    <property type="entry name" value="Kelch_1"/>
</dbReference>
<keyword evidence="4" id="KW-1185">Reference proteome</keyword>
<evidence type="ECO:0000256" key="1">
    <source>
        <dbReference type="ARBA" id="ARBA00022441"/>
    </source>
</evidence>
<dbReference type="Proteomes" id="UP001642484">
    <property type="component" value="Unassembled WGS sequence"/>
</dbReference>
<evidence type="ECO:0000256" key="2">
    <source>
        <dbReference type="ARBA" id="ARBA00022737"/>
    </source>
</evidence>
<accession>A0ABP0P2Q4</accession>
<dbReference type="Gene3D" id="2.120.10.80">
    <property type="entry name" value="Kelch-type beta propeller"/>
    <property type="match status" value="1"/>
</dbReference>
<dbReference type="Pfam" id="PF01344">
    <property type="entry name" value="Kelch_1"/>
    <property type="match status" value="2"/>
</dbReference>
<evidence type="ECO:0000313" key="4">
    <source>
        <dbReference type="Proteomes" id="UP001642484"/>
    </source>
</evidence>
<sequence>MGAVCATEPVALPLALALQEDDLSERLEALNLAECLEQEAARRARLQAQSGRQVETWFMMPMGPGHKMFLLGVITSIKTRRRRAGTRRSEQDTHHHGHALFFATSEAAAFHALLALPELARGLCVLWGLKTSRRFAAVAKNGGKSVRGLLPNLHEEAVPQFYVMGGCLATTELASAQHYNPETNSWKLLPPMPTERRWCAGAALKGWLYVIGGQQEGHILPTAERFDVETGRWEALPDMPTCREACAVASCASYLYVLGGCQHDVPLSVAERLHVEAASTWPVAVAAVTSWPRPTSSRAERRRRSVGRGCLPCPRRAWDALPPPPGPPCTWPEAMQGAVVRWPSSNALTWRNTSGSS</sequence>
<reference evidence="3 4" key="1">
    <citation type="submission" date="2024-02" db="EMBL/GenBank/DDBJ databases">
        <authorList>
            <person name="Chen Y."/>
            <person name="Shah S."/>
            <person name="Dougan E. K."/>
            <person name="Thang M."/>
            <person name="Chan C."/>
        </authorList>
    </citation>
    <scope>NUCLEOTIDE SEQUENCE [LARGE SCALE GENOMIC DNA]</scope>
</reference>
<proteinExistence type="predicted"/>
<dbReference type="PANTHER" id="PTHR46344:SF27">
    <property type="entry name" value="KELCH REPEAT SUPERFAMILY PROTEIN"/>
    <property type="match status" value="1"/>
</dbReference>
<organism evidence="3 4">
    <name type="scientific">Durusdinium trenchii</name>
    <dbReference type="NCBI Taxonomy" id="1381693"/>
    <lineage>
        <taxon>Eukaryota</taxon>
        <taxon>Sar</taxon>
        <taxon>Alveolata</taxon>
        <taxon>Dinophyceae</taxon>
        <taxon>Suessiales</taxon>
        <taxon>Symbiodiniaceae</taxon>
        <taxon>Durusdinium</taxon>
    </lineage>
</organism>
<dbReference type="SUPFAM" id="SSF117281">
    <property type="entry name" value="Kelch motif"/>
    <property type="match status" value="1"/>
</dbReference>
<comment type="caution">
    <text evidence="3">The sequence shown here is derived from an EMBL/GenBank/DDBJ whole genome shotgun (WGS) entry which is preliminary data.</text>
</comment>
<dbReference type="SMART" id="SM00612">
    <property type="entry name" value="Kelch"/>
    <property type="match status" value="2"/>
</dbReference>
<dbReference type="InterPro" id="IPR015915">
    <property type="entry name" value="Kelch-typ_b-propeller"/>
</dbReference>
<gene>
    <name evidence="3" type="ORF">CCMP2556_LOCUS34115</name>
</gene>